<accession>A0A2V5IVT5</accession>
<evidence type="ECO:0000259" key="3">
    <source>
        <dbReference type="Pfam" id="PF17761"/>
    </source>
</evidence>
<protein>
    <submittedName>
        <fullName evidence="4">DUF1016 domain-containing protein</fullName>
    </submittedName>
</protein>
<dbReference type="Pfam" id="PF17761">
    <property type="entry name" value="DUF1016_N"/>
    <property type="match status" value="1"/>
</dbReference>
<sequence length="358" mass="40031">MSTFSDPNEEAPAFPPTPARSGMPKWYPDLLNTVSSRISTGRVRAVAAVNQELVATYWAVGKEILERQSQEGWGTKVIDRLSADLRDKFPGLKGFSPRNFLFMRSFASTWEGAAIVKAPLSQLPWYHHIALMQKLSDPETRLWYAAAAVEHGWSRNVLVHQIETRLHERSGQAVSNFKAVLPAADSDLLQQTMKDPYIFDFVSMTDRHNEAELESQLVNHVEKFLLELGQGFAFVGRQIRLVIGGDEFIADLLFYNFRLRSFVVVELKAGKFDPGFLGQLGFYMSAVDDLMAQPDDKPTIGLLLCKTKNNVVAEYALRGYSGPIGVAEWKTQIVDSLPEEFTTSLPSIELLEAELGDG</sequence>
<dbReference type="InterPro" id="IPR009362">
    <property type="entry name" value="YhcG_C"/>
</dbReference>
<feature type="region of interest" description="Disordered" evidence="1">
    <location>
        <begin position="1"/>
        <end position="20"/>
    </location>
</feature>
<evidence type="ECO:0000313" key="4">
    <source>
        <dbReference type="EMBL" id="PYI40181.1"/>
    </source>
</evidence>
<dbReference type="InterPro" id="IPR041527">
    <property type="entry name" value="YhcG_N"/>
</dbReference>
<dbReference type="OrthoDB" id="9801263at2"/>
<name>A0A2V5IVT5_9MICC</name>
<evidence type="ECO:0000256" key="1">
    <source>
        <dbReference type="SAM" id="MobiDB-lite"/>
    </source>
</evidence>
<keyword evidence="5" id="KW-1185">Reference proteome</keyword>
<dbReference type="Proteomes" id="UP000247980">
    <property type="component" value="Unassembled WGS sequence"/>
</dbReference>
<proteinExistence type="predicted"/>
<dbReference type="Gene3D" id="3.40.1350.10">
    <property type="match status" value="1"/>
</dbReference>
<organism evidence="4 5">
    <name type="scientific">Arthrobacter psychrolactophilus</name>
    <dbReference type="NCBI Taxonomy" id="92442"/>
    <lineage>
        <taxon>Bacteria</taxon>
        <taxon>Bacillati</taxon>
        <taxon>Actinomycetota</taxon>
        <taxon>Actinomycetes</taxon>
        <taxon>Micrococcales</taxon>
        <taxon>Micrococcaceae</taxon>
        <taxon>Arthrobacter</taxon>
    </lineage>
</organism>
<dbReference type="GO" id="GO:0003676">
    <property type="term" value="F:nucleic acid binding"/>
    <property type="evidence" value="ECO:0007669"/>
    <property type="project" value="InterPro"/>
</dbReference>
<dbReference type="Pfam" id="PF06250">
    <property type="entry name" value="YhcG_C"/>
    <property type="match status" value="1"/>
</dbReference>
<comment type="caution">
    <text evidence="4">The sequence shown here is derived from an EMBL/GenBank/DDBJ whole genome shotgun (WGS) entry which is preliminary data.</text>
</comment>
<dbReference type="PANTHER" id="PTHR30547:SF0">
    <property type="entry name" value="BLR8175 PROTEIN"/>
    <property type="match status" value="1"/>
</dbReference>
<reference evidence="4 5" key="1">
    <citation type="submission" date="2018-05" db="EMBL/GenBank/DDBJ databases">
        <title>Genetic diversity of glacier-inhabiting Cryobacterium bacteria in China and description of Cryobacterium mengkeensis sp. nov. and Arthrobacter glacialis sp. nov.</title>
        <authorList>
            <person name="Liu Q."/>
            <person name="Xin Y.-H."/>
        </authorList>
    </citation>
    <scope>NUCLEOTIDE SEQUENCE [LARGE SCALE GENOMIC DNA]</scope>
    <source>
        <strain evidence="4 5">B7</strain>
    </source>
</reference>
<feature type="domain" description="YhcG PDDEXK nuclease" evidence="2">
    <location>
        <begin position="190"/>
        <end position="346"/>
    </location>
</feature>
<evidence type="ECO:0000313" key="5">
    <source>
        <dbReference type="Proteomes" id="UP000247980"/>
    </source>
</evidence>
<feature type="domain" description="YhcG N-terminal" evidence="3">
    <location>
        <begin position="34"/>
        <end position="169"/>
    </location>
</feature>
<dbReference type="RefSeq" id="WP_110483506.1">
    <property type="nucleotide sequence ID" value="NZ_QJVC01000001.1"/>
</dbReference>
<evidence type="ECO:0000259" key="2">
    <source>
        <dbReference type="Pfam" id="PF06250"/>
    </source>
</evidence>
<dbReference type="InterPro" id="IPR053148">
    <property type="entry name" value="PD-DEXK-like_domain"/>
</dbReference>
<dbReference type="AlphaFoldDB" id="A0A2V5IVT5"/>
<dbReference type="InterPro" id="IPR011856">
    <property type="entry name" value="tRNA_endonuc-like_dom_sf"/>
</dbReference>
<dbReference type="EMBL" id="QJVC01000001">
    <property type="protein sequence ID" value="PYI40181.1"/>
    <property type="molecule type" value="Genomic_DNA"/>
</dbReference>
<dbReference type="PANTHER" id="PTHR30547">
    <property type="entry name" value="UNCHARACTERIZED PROTEIN YHCG-RELATED"/>
    <property type="match status" value="1"/>
</dbReference>
<gene>
    <name evidence="4" type="ORF">CVS30_01300</name>
</gene>